<dbReference type="PANTHER" id="PTHR43280:SF28">
    <property type="entry name" value="HTH-TYPE TRANSCRIPTIONAL ACTIVATOR RHAS"/>
    <property type="match status" value="1"/>
</dbReference>
<dbReference type="PROSITE" id="PS00041">
    <property type="entry name" value="HTH_ARAC_FAMILY_1"/>
    <property type="match status" value="1"/>
</dbReference>
<name>A0A5S5CN47_9BACL</name>
<evidence type="ECO:0000256" key="3">
    <source>
        <dbReference type="ARBA" id="ARBA00023163"/>
    </source>
</evidence>
<evidence type="ECO:0000313" key="7">
    <source>
        <dbReference type="EMBL" id="TYP79788.1"/>
    </source>
</evidence>
<dbReference type="AlphaFoldDB" id="A0A5S5CN47"/>
<evidence type="ECO:0000259" key="5">
    <source>
        <dbReference type="PROSITE" id="PS01124"/>
    </source>
</evidence>
<feature type="domain" description="HTH araC/xylS-type" evidence="5">
    <location>
        <begin position="441"/>
        <end position="540"/>
    </location>
</feature>
<dbReference type="Pfam" id="PF00072">
    <property type="entry name" value="Response_reg"/>
    <property type="match status" value="1"/>
</dbReference>
<keyword evidence="3" id="KW-0804">Transcription</keyword>
<feature type="modified residue" description="4-aspartylphosphate" evidence="4">
    <location>
        <position position="55"/>
    </location>
</feature>
<dbReference type="InterPro" id="IPR041522">
    <property type="entry name" value="CdaR_GGDEF"/>
</dbReference>
<dbReference type="SUPFAM" id="SSF46689">
    <property type="entry name" value="Homeodomain-like"/>
    <property type="match status" value="2"/>
</dbReference>
<dbReference type="GO" id="GO:0003700">
    <property type="term" value="F:DNA-binding transcription factor activity"/>
    <property type="evidence" value="ECO:0007669"/>
    <property type="project" value="InterPro"/>
</dbReference>
<dbReference type="GO" id="GO:0000160">
    <property type="term" value="P:phosphorelay signal transduction system"/>
    <property type="evidence" value="ECO:0007669"/>
    <property type="project" value="InterPro"/>
</dbReference>
<dbReference type="PROSITE" id="PS50110">
    <property type="entry name" value="RESPONSE_REGULATORY"/>
    <property type="match status" value="1"/>
</dbReference>
<keyword evidence="1" id="KW-0805">Transcription regulation</keyword>
<reference evidence="7 8" key="1">
    <citation type="submission" date="2019-07" db="EMBL/GenBank/DDBJ databases">
        <title>Genomic Encyclopedia of Type Strains, Phase III (KMG-III): the genomes of soil and plant-associated and newly described type strains.</title>
        <authorList>
            <person name="Whitman W."/>
        </authorList>
    </citation>
    <scope>NUCLEOTIDE SEQUENCE [LARGE SCALE GENOMIC DNA]</scope>
    <source>
        <strain evidence="7 8">BL24</strain>
    </source>
</reference>
<accession>A0A5S5CN47</accession>
<evidence type="ECO:0000256" key="2">
    <source>
        <dbReference type="ARBA" id="ARBA00023125"/>
    </source>
</evidence>
<dbReference type="InterPro" id="IPR011006">
    <property type="entry name" value="CheY-like_superfamily"/>
</dbReference>
<keyword evidence="2" id="KW-0238">DNA-binding</keyword>
<dbReference type="RefSeq" id="WP_148927810.1">
    <property type="nucleotide sequence ID" value="NZ_VNHS01000001.1"/>
</dbReference>
<dbReference type="InterPro" id="IPR018062">
    <property type="entry name" value="HTH_AraC-typ_CS"/>
</dbReference>
<dbReference type="EMBL" id="VNHS01000001">
    <property type="protein sequence ID" value="TYP79788.1"/>
    <property type="molecule type" value="Genomic_DNA"/>
</dbReference>
<dbReference type="OrthoDB" id="9794370at2"/>
<dbReference type="CDD" id="cd17536">
    <property type="entry name" value="REC_YesN-like"/>
    <property type="match status" value="1"/>
</dbReference>
<comment type="caution">
    <text evidence="7">The sequence shown here is derived from an EMBL/GenBank/DDBJ whole genome shotgun (WGS) entry which is preliminary data.</text>
</comment>
<sequence length="543" mass="61324">MLKLLIAEDEELTRDGLTSLINWESLGVRVSGVAANGLEALRMLEAEPVDLLLTDIRMPLVDGLQLIGQIRERGLDTECVLLSGYGDFQYAQRAMRLGVTEFLVKPCSPDEIKRVFRAIAAKRTEERRLSEEVRGLERQLHVNLPHAKTQLYRQWLSGPALPAENRREQHRHAGMPIAFEYIIVVALRLDGRSLENLNYSQADTHLLAVAASNVAQETLEHGLLQPVEVVMENGALIAITNGLFEWLGDKLQESLDAVQRNLNAYLKVTASIGVSGAHADLDQLHAAYGEALEALEQRFFRGPGSCHYYTELQVAGTPVLPMHINAVELLKLEQSALEHLRGGLFAEMLGNAEQWLTVFTADYPHSRKQINDRALSFLGRLIQAAPQQQTDDAGWLRSFERLRERMTDLETLEDLTGFVYRTIRQIVERVNPQKTPKRKVQQAIDFIERHYNEHGLSLAGVAKALFVSSTYLSTLFKQELGVNFLDYVHQYRIDKAKALLQAGDRKIQSVAREVGYYDEAHFTKTFKKWTGLLPSQYKRETSG</sequence>
<evidence type="ECO:0000259" key="6">
    <source>
        <dbReference type="PROSITE" id="PS50110"/>
    </source>
</evidence>
<dbReference type="Gene3D" id="1.10.10.60">
    <property type="entry name" value="Homeodomain-like"/>
    <property type="match status" value="2"/>
</dbReference>
<dbReference type="SMART" id="SM00342">
    <property type="entry name" value="HTH_ARAC"/>
    <property type="match status" value="1"/>
</dbReference>
<evidence type="ECO:0000256" key="4">
    <source>
        <dbReference type="PROSITE-ProRule" id="PRU00169"/>
    </source>
</evidence>
<dbReference type="PROSITE" id="PS01124">
    <property type="entry name" value="HTH_ARAC_FAMILY_2"/>
    <property type="match status" value="1"/>
</dbReference>
<dbReference type="SUPFAM" id="SSF52172">
    <property type="entry name" value="CheY-like"/>
    <property type="match status" value="1"/>
</dbReference>
<dbReference type="InterPro" id="IPR001789">
    <property type="entry name" value="Sig_transdc_resp-reg_receiver"/>
</dbReference>
<dbReference type="InterPro" id="IPR018060">
    <property type="entry name" value="HTH_AraC"/>
</dbReference>
<keyword evidence="8" id="KW-1185">Reference proteome</keyword>
<dbReference type="InterPro" id="IPR020449">
    <property type="entry name" value="Tscrpt_reg_AraC-type_HTH"/>
</dbReference>
<dbReference type="Pfam" id="PF12833">
    <property type="entry name" value="HTH_18"/>
    <property type="match status" value="1"/>
</dbReference>
<proteinExistence type="predicted"/>
<dbReference type="SMART" id="SM00448">
    <property type="entry name" value="REC"/>
    <property type="match status" value="1"/>
</dbReference>
<gene>
    <name evidence="7" type="ORF">BCM02_101909</name>
</gene>
<evidence type="ECO:0000256" key="1">
    <source>
        <dbReference type="ARBA" id="ARBA00023015"/>
    </source>
</evidence>
<dbReference type="Gene3D" id="3.40.50.2300">
    <property type="match status" value="1"/>
</dbReference>
<feature type="domain" description="Response regulatory" evidence="6">
    <location>
        <begin position="3"/>
        <end position="120"/>
    </location>
</feature>
<dbReference type="GO" id="GO:0043565">
    <property type="term" value="F:sequence-specific DNA binding"/>
    <property type="evidence" value="ECO:0007669"/>
    <property type="project" value="InterPro"/>
</dbReference>
<dbReference type="PANTHER" id="PTHR43280">
    <property type="entry name" value="ARAC-FAMILY TRANSCRIPTIONAL REGULATOR"/>
    <property type="match status" value="1"/>
</dbReference>
<dbReference type="Proteomes" id="UP000323257">
    <property type="component" value="Unassembled WGS sequence"/>
</dbReference>
<dbReference type="InterPro" id="IPR009057">
    <property type="entry name" value="Homeodomain-like_sf"/>
</dbReference>
<dbReference type="PRINTS" id="PR00032">
    <property type="entry name" value="HTHARAC"/>
</dbReference>
<organism evidence="7 8">
    <name type="scientific">Paenibacillus methanolicus</name>
    <dbReference type="NCBI Taxonomy" id="582686"/>
    <lineage>
        <taxon>Bacteria</taxon>
        <taxon>Bacillati</taxon>
        <taxon>Bacillota</taxon>
        <taxon>Bacilli</taxon>
        <taxon>Bacillales</taxon>
        <taxon>Paenibacillaceae</taxon>
        <taxon>Paenibacillus</taxon>
    </lineage>
</organism>
<evidence type="ECO:0000313" key="8">
    <source>
        <dbReference type="Proteomes" id="UP000323257"/>
    </source>
</evidence>
<dbReference type="Pfam" id="PF17853">
    <property type="entry name" value="GGDEF_2"/>
    <property type="match status" value="1"/>
</dbReference>
<protein>
    <submittedName>
        <fullName evidence="7">Two-component system response regulator YesN</fullName>
    </submittedName>
</protein>
<keyword evidence="4" id="KW-0597">Phosphoprotein</keyword>